<feature type="region of interest" description="Disordered" evidence="1">
    <location>
        <begin position="145"/>
        <end position="209"/>
    </location>
</feature>
<dbReference type="Proteomes" id="UP000235672">
    <property type="component" value="Unassembled WGS sequence"/>
</dbReference>
<feature type="compositionally biased region" description="Polar residues" evidence="1">
    <location>
        <begin position="166"/>
        <end position="209"/>
    </location>
</feature>
<protein>
    <submittedName>
        <fullName evidence="2">Uncharacterized protein</fullName>
    </submittedName>
</protein>
<reference evidence="2 3" key="1">
    <citation type="submission" date="2016-05" db="EMBL/GenBank/DDBJ databases">
        <title>A degradative enzymes factory behind the ericoid mycorrhizal symbiosis.</title>
        <authorList>
            <consortium name="DOE Joint Genome Institute"/>
            <person name="Martino E."/>
            <person name="Morin E."/>
            <person name="Grelet G."/>
            <person name="Kuo A."/>
            <person name="Kohler A."/>
            <person name="Daghino S."/>
            <person name="Barry K."/>
            <person name="Choi C."/>
            <person name="Cichocki N."/>
            <person name="Clum A."/>
            <person name="Copeland A."/>
            <person name="Hainaut M."/>
            <person name="Haridas S."/>
            <person name="Labutti K."/>
            <person name="Lindquist E."/>
            <person name="Lipzen A."/>
            <person name="Khouja H.-R."/>
            <person name="Murat C."/>
            <person name="Ohm R."/>
            <person name="Olson A."/>
            <person name="Spatafora J."/>
            <person name="Veneault-Fourrey C."/>
            <person name="Henrissat B."/>
            <person name="Grigoriev I."/>
            <person name="Martin F."/>
            <person name="Perotto S."/>
        </authorList>
    </citation>
    <scope>NUCLEOTIDE SEQUENCE [LARGE SCALE GENOMIC DNA]</scope>
    <source>
        <strain evidence="2 3">UAMH 7357</strain>
    </source>
</reference>
<evidence type="ECO:0000313" key="2">
    <source>
        <dbReference type="EMBL" id="PMD23240.1"/>
    </source>
</evidence>
<keyword evidence="3" id="KW-1185">Reference proteome</keyword>
<dbReference type="AlphaFoldDB" id="A0A2J6QAD2"/>
<feature type="region of interest" description="Disordered" evidence="1">
    <location>
        <begin position="1"/>
        <end position="38"/>
    </location>
</feature>
<organism evidence="2 3">
    <name type="scientific">Hyaloscypha hepaticicola</name>
    <dbReference type="NCBI Taxonomy" id="2082293"/>
    <lineage>
        <taxon>Eukaryota</taxon>
        <taxon>Fungi</taxon>
        <taxon>Dikarya</taxon>
        <taxon>Ascomycota</taxon>
        <taxon>Pezizomycotina</taxon>
        <taxon>Leotiomycetes</taxon>
        <taxon>Helotiales</taxon>
        <taxon>Hyaloscyphaceae</taxon>
        <taxon>Hyaloscypha</taxon>
    </lineage>
</organism>
<evidence type="ECO:0000256" key="1">
    <source>
        <dbReference type="SAM" id="MobiDB-lite"/>
    </source>
</evidence>
<evidence type="ECO:0000313" key="3">
    <source>
        <dbReference type="Proteomes" id="UP000235672"/>
    </source>
</evidence>
<gene>
    <name evidence="2" type="ORF">NA56DRAFT_701518</name>
</gene>
<sequence length="342" mass="37799">MPSQSPPKTVSLDPEDTDRQETVATSAKNKTAKVEVGNLTQRTLSNNDSSTHSAKKDNDYSLQKKVLPFVALMNDEQHDTLCSSYAKNREVTEGEAGRLSDVLQISIDSIYSWFERERGIEIDTLKMKYRNLQAQAQAQAHYSQDAGSSVVGSDEHCRTNPYVPLNGTSDFTNGTTSSPVQGLQNHDTGTLSAPAAQSQQPNTTNGVSSSSIQRALTWCDFHQRMALETTEGCANAHGYITSLTGIKGHSAGAFSTRGSTKGDFTVRSRNSFVNTYLRQLGNATPTFGGGQHFKDINRWYEALPDADKAEFRLFSMKKFETRLTDEQRAEIKRLREGGDKRH</sequence>
<name>A0A2J6QAD2_9HELO</name>
<accession>A0A2J6QAD2</accession>
<dbReference type="EMBL" id="KZ613475">
    <property type="protein sequence ID" value="PMD23240.1"/>
    <property type="molecule type" value="Genomic_DNA"/>
</dbReference>
<proteinExistence type="predicted"/>